<evidence type="ECO:0000313" key="1">
    <source>
        <dbReference type="EMBL" id="SIM58947.1"/>
    </source>
</evidence>
<dbReference type="AlphaFoldDB" id="A0A1N5UEU8"/>
<organism evidence="1 2">
    <name type="scientific">Cuniculiplasma divulgatum</name>
    <dbReference type="NCBI Taxonomy" id="1673428"/>
    <lineage>
        <taxon>Archaea</taxon>
        <taxon>Methanobacteriati</taxon>
        <taxon>Thermoplasmatota</taxon>
        <taxon>Thermoplasmata</taxon>
        <taxon>Thermoplasmatales</taxon>
        <taxon>Cuniculiplasmataceae</taxon>
        <taxon>Cuniculiplasma</taxon>
    </lineage>
</organism>
<gene>
    <name evidence="1" type="ORF">CSP5_0920</name>
</gene>
<reference evidence="1 2" key="1">
    <citation type="submission" date="2016-04" db="EMBL/GenBank/DDBJ databases">
        <authorList>
            <person name="Evans L.H."/>
            <person name="Alamgir A."/>
            <person name="Owens N."/>
            <person name="Weber N.D."/>
            <person name="Virtaneva K."/>
            <person name="Barbian K."/>
            <person name="Babar A."/>
            <person name="Rosenke K."/>
        </authorList>
    </citation>
    <scope>NUCLEOTIDE SEQUENCE [LARGE SCALE GENOMIC DNA]</scope>
    <source>
        <strain evidence="2">S5(T) (JCM 30642 \VKM B-2941)</strain>
    </source>
</reference>
<dbReference type="EMBL" id="LT671858">
    <property type="protein sequence ID" value="SIM58947.1"/>
    <property type="molecule type" value="Genomic_DNA"/>
</dbReference>
<dbReference type="GeneID" id="41588189"/>
<dbReference type="RefSeq" id="WP_021788714.1">
    <property type="nucleotide sequence ID" value="NZ_LT671858.1"/>
</dbReference>
<proteinExistence type="predicted"/>
<accession>A0A1N5UEU8</accession>
<name>A0A1N5UEU8_9ARCH</name>
<evidence type="ECO:0000313" key="2">
    <source>
        <dbReference type="Proteomes" id="UP000195607"/>
    </source>
</evidence>
<dbReference type="Proteomes" id="UP000195607">
    <property type="component" value="Chromosome I"/>
</dbReference>
<sequence>MNTKNEIDVANLRCDNKSVAFISKKLAMNKEKIERIITQWIIDTDNLIKESVSGHKVQKIPDLNSVREKIMAHPNVLPLKGEVLDYVALNHSNHHDRIMDCIRFHILRSL</sequence>
<protein>
    <submittedName>
        <fullName evidence="1">Uncharacterized protein</fullName>
    </submittedName>
</protein>